<dbReference type="CTD" id="78774669"/>
<protein>
    <submittedName>
        <fullName evidence="1">Uncharacterized protein</fullName>
    </submittedName>
</protein>
<sequence length="133" mass="14999">MLDFTHGEFSNTNESLTWRDLISEAKTDLSGGEWKFSLIELEKSLEIHKDSLSGFWAEECFEVAGWSDLSGEHQIESDRFGEVVSSDGGLELESCDDFMHILVVESFETSQHVFSVFLHFGGDLLVLEFGKIV</sequence>
<gene>
    <name evidence="1" type="ORF">GCK72_008521</name>
</gene>
<dbReference type="EMBL" id="WUAV01000003">
    <property type="protein sequence ID" value="KAF1760275.1"/>
    <property type="molecule type" value="Genomic_DNA"/>
</dbReference>
<evidence type="ECO:0000313" key="2">
    <source>
        <dbReference type="Proteomes" id="UP000483820"/>
    </source>
</evidence>
<dbReference type="KEGG" id="crq:GCK72_008521"/>
<evidence type="ECO:0000313" key="1">
    <source>
        <dbReference type="EMBL" id="KAF1760275.1"/>
    </source>
</evidence>
<dbReference type="RefSeq" id="XP_053586450.1">
    <property type="nucleotide sequence ID" value="XM_053726873.1"/>
</dbReference>
<reference evidence="1 2" key="1">
    <citation type="submission" date="2019-12" db="EMBL/GenBank/DDBJ databases">
        <title>Chromosome-level assembly of the Caenorhabditis remanei genome.</title>
        <authorList>
            <person name="Teterina A.A."/>
            <person name="Willis J.H."/>
            <person name="Phillips P.C."/>
        </authorList>
    </citation>
    <scope>NUCLEOTIDE SEQUENCE [LARGE SCALE GENOMIC DNA]</scope>
    <source>
        <strain evidence="1 2">PX506</strain>
        <tissue evidence="1">Whole organism</tissue>
    </source>
</reference>
<name>A0A6A5H087_CAERE</name>
<proteinExistence type="predicted"/>
<comment type="caution">
    <text evidence="1">The sequence shown here is derived from an EMBL/GenBank/DDBJ whole genome shotgun (WGS) entry which is preliminary data.</text>
</comment>
<dbReference type="GeneID" id="78774669"/>
<dbReference type="AlphaFoldDB" id="A0A6A5H087"/>
<dbReference type="Proteomes" id="UP000483820">
    <property type="component" value="Chromosome III"/>
</dbReference>
<accession>A0A6A5H087</accession>
<organism evidence="1 2">
    <name type="scientific">Caenorhabditis remanei</name>
    <name type="common">Caenorhabditis vulgaris</name>
    <dbReference type="NCBI Taxonomy" id="31234"/>
    <lineage>
        <taxon>Eukaryota</taxon>
        <taxon>Metazoa</taxon>
        <taxon>Ecdysozoa</taxon>
        <taxon>Nematoda</taxon>
        <taxon>Chromadorea</taxon>
        <taxon>Rhabditida</taxon>
        <taxon>Rhabditina</taxon>
        <taxon>Rhabditomorpha</taxon>
        <taxon>Rhabditoidea</taxon>
        <taxon>Rhabditidae</taxon>
        <taxon>Peloderinae</taxon>
        <taxon>Caenorhabditis</taxon>
    </lineage>
</organism>